<reference evidence="1 2" key="1">
    <citation type="journal article" date="2013" name="Genome Announc.">
        <title>Draft Genome Sequence of Cyclobacterium qasimii Strain M12-11BT, Isolated from Arctic Marine Sediment.</title>
        <authorList>
            <person name="Shivaji S."/>
            <person name="Ara S."/>
            <person name="Singh A."/>
            <person name="Kumar Pinnaka A."/>
        </authorList>
    </citation>
    <scope>NUCLEOTIDE SEQUENCE [LARGE SCALE GENOMIC DNA]</scope>
    <source>
        <strain evidence="1 2">M12-11B</strain>
    </source>
</reference>
<sequence>MVTFTRIEQIQTPPILLVKSGQVGVLMQEPLGFGLFQPVW</sequence>
<organism evidence="1 2">
    <name type="scientific">Cyclobacterium qasimii M12-11B</name>
    <dbReference type="NCBI Taxonomy" id="641524"/>
    <lineage>
        <taxon>Bacteria</taxon>
        <taxon>Pseudomonadati</taxon>
        <taxon>Bacteroidota</taxon>
        <taxon>Cytophagia</taxon>
        <taxon>Cytophagales</taxon>
        <taxon>Cyclobacteriaceae</taxon>
        <taxon>Cyclobacterium</taxon>
    </lineage>
</organism>
<proteinExistence type="predicted"/>
<name>S7WSF4_9BACT</name>
<evidence type="ECO:0000313" key="1">
    <source>
        <dbReference type="EMBL" id="EPR69664.1"/>
    </source>
</evidence>
<dbReference type="EMBL" id="ATNM01000064">
    <property type="protein sequence ID" value="EPR69664.1"/>
    <property type="molecule type" value="Genomic_DNA"/>
</dbReference>
<gene>
    <name evidence="1" type="ORF">ADICYQ_1449</name>
</gene>
<dbReference type="AlphaFoldDB" id="S7WSF4"/>
<protein>
    <submittedName>
        <fullName evidence="1">Uncharacterized protein</fullName>
    </submittedName>
</protein>
<evidence type="ECO:0000313" key="2">
    <source>
        <dbReference type="Proteomes" id="UP000014974"/>
    </source>
</evidence>
<dbReference type="Proteomes" id="UP000014974">
    <property type="component" value="Unassembled WGS sequence"/>
</dbReference>
<comment type="caution">
    <text evidence="1">The sequence shown here is derived from an EMBL/GenBank/DDBJ whole genome shotgun (WGS) entry which is preliminary data.</text>
</comment>
<accession>S7WSF4</accession>